<dbReference type="Pfam" id="PF00226">
    <property type="entry name" value="DnaJ"/>
    <property type="match status" value="1"/>
</dbReference>
<dbReference type="InterPro" id="IPR056453">
    <property type="entry name" value="HTH_DNAJC9"/>
</dbReference>
<evidence type="ECO:0000259" key="2">
    <source>
        <dbReference type="PROSITE" id="PS50076"/>
    </source>
</evidence>
<proteinExistence type="predicted"/>
<dbReference type="PROSITE" id="PS50076">
    <property type="entry name" value="DNAJ_2"/>
    <property type="match status" value="1"/>
</dbReference>
<gene>
    <name evidence="3" type="ORF">WICMUC_003956</name>
</gene>
<dbReference type="CDD" id="cd06257">
    <property type="entry name" value="DnaJ"/>
    <property type="match status" value="1"/>
</dbReference>
<protein>
    <recommendedName>
        <fullName evidence="2">J domain-containing protein</fullName>
    </recommendedName>
</protein>
<dbReference type="Pfam" id="PF23302">
    <property type="entry name" value="HTH_DNAJC9"/>
    <property type="match status" value="1"/>
</dbReference>
<keyword evidence="4" id="KW-1185">Reference proteome</keyword>
<dbReference type="EMBL" id="JAEUBF010001066">
    <property type="protein sequence ID" value="KAH3673003.1"/>
    <property type="molecule type" value="Genomic_DNA"/>
</dbReference>
<reference evidence="3" key="2">
    <citation type="submission" date="2021-01" db="EMBL/GenBank/DDBJ databases">
        <authorList>
            <person name="Schikora-Tamarit M.A."/>
        </authorList>
    </citation>
    <scope>NUCLEOTIDE SEQUENCE</scope>
    <source>
        <strain evidence="3">CBS6341</strain>
    </source>
</reference>
<evidence type="ECO:0000313" key="4">
    <source>
        <dbReference type="Proteomes" id="UP000769528"/>
    </source>
</evidence>
<reference evidence="3" key="1">
    <citation type="journal article" date="2021" name="Open Biol.">
        <title>Shared evolutionary footprints suggest mitochondrial oxidative damage underlies multiple complex I losses in fungi.</title>
        <authorList>
            <person name="Schikora-Tamarit M.A."/>
            <person name="Marcet-Houben M."/>
            <person name="Nosek J."/>
            <person name="Gabaldon T."/>
        </authorList>
    </citation>
    <scope>NUCLEOTIDE SEQUENCE</scope>
    <source>
        <strain evidence="3">CBS6341</strain>
    </source>
</reference>
<dbReference type="InterPro" id="IPR018253">
    <property type="entry name" value="DnaJ_domain_CS"/>
</dbReference>
<dbReference type="OrthoDB" id="110024at2759"/>
<dbReference type="GO" id="GO:0005634">
    <property type="term" value="C:nucleus"/>
    <property type="evidence" value="ECO:0007669"/>
    <property type="project" value="TreeGrafter"/>
</dbReference>
<dbReference type="PANTHER" id="PTHR44144">
    <property type="entry name" value="DNAJ HOMOLOG SUBFAMILY C MEMBER 9"/>
    <property type="match status" value="1"/>
</dbReference>
<dbReference type="PROSITE" id="PS00636">
    <property type="entry name" value="DNAJ_1"/>
    <property type="match status" value="1"/>
</dbReference>
<dbReference type="Proteomes" id="UP000769528">
    <property type="component" value="Unassembled WGS sequence"/>
</dbReference>
<feature type="domain" description="J" evidence="2">
    <location>
        <begin position="9"/>
        <end position="77"/>
    </location>
</feature>
<dbReference type="PANTHER" id="PTHR44144:SF1">
    <property type="entry name" value="DNAJ HOMOLOG SUBFAMILY C MEMBER 9"/>
    <property type="match status" value="1"/>
</dbReference>
<dbReference type="SMART" id="SM00271">
    <property type="entry name" value="DnaJ"/>
    <property type="match status" value="1"/>
</dbReference>
<dbReference type="InterPro" id="IPR036869">
    <property type="entry name" value="J_dom_sf"/>
</dbReference>
<sequence length="279" mass="33048">MGVPFPDLDPYETLKISKEASEQDIKKSYRKLCLQYHPDKLKNSDDADESKLKFEKILFAHSILNDSKKRKRYDQTGLLDEVDTEDGFDWFEYFSKVKAEINEESIAKDRKVYRNSEDEEQDIIEQFIETDGDFLILFETIPHTELSNEEENRLFSIVDRLVNDKILENYLQWKNYKSKRKQIWVKYLKSQLKSLSKEAKEAEKTKKEILKKNKGKNLDSESDLQQFIISKRKTDMDSLISKLESKYGDKKTSKRKGNDIDDDEFAKIQAKLDKNKRKK</sequence>
<dbReference type="SUPFAM" id="SSF46565">
    <property type="entry name" value="Chaperone J-domain"/>
    <property type="match status" value="1"/>
</dbReference>
<evidence type="ECO:0000256" key="1">
    <source>
        <dbReference type="SAM" id="Coils"/>
    </source>
</evidence>
<comment type="caution">
    <text evidence="3">The sequence shown here is derived from an EMBL/GenBank/DDBJ whole genome shotgun (WGS) entry which is preliminary data.</text>
</comment>
<accession>A0A9P8PIM6</accession>
<dbReference type="InterPro" id="IPR052594">
    <property type="entry name" value="J_domain-containing_protein"/>
</dbReference>
<feature type="coiled-coil region" evidence="1">
    <location>
        <begin position="185"/>
        <end position="212"/>
    </location>
</feature>
<dbReference type="AlphaFoldDB" id="A0A9P8PIM6"/>
<evidence type="ECO:0000313" key="3">
    <source>
        <dbReference type="EMBL" id="KAH3673003.1"/>
    </source>
</evidence>
<name>A0A9P8PIM6_9ASCO</name>
<dbReference type="GO" id="GO:0031072">
    <property type="term" value="F:heat shock protein binding"/>
    <property type="evidence" value="ECO:0007669"/>
    <property type="project" value="TreeGrafter"/>
</dbReference>
<dbReference type="PRINTS" id="PR00625">
    <property type="entry name" value="JDOMAIN"/>
</dbReference>
<dbReference type="GO" id="GO:0005737">
    <property type="term" value="C:cytoplasm"/>
    <property type="evidence" value="ECO:0007669"/>
    <property type="project" value="TreeGrafter"/>
</dbReference>
<dbReference type="Gene3D" id="1.10.287.110">
    <property type="entry name" value="DnaJ domain"/>
    <property type="match status" value="1"/>
</dbReference>
<organism evidence="3 4">
    <name type="scientific">Wickerhamomyces mucosus</name>
    <dbReference type="NCBI Taxonomy" id="1378264"/>
    <lineage>
        <taxon>Eukaryota</taxon>
        <taxon>Fungi</taxon>
        <taxon>Dikarya</taxon>
        <taxon>Ascomycota</taxon>
        <taxon>Saccharomycotina</taxon>
        <taxon>Saccharomycetes</taxon>
        <taxon>Phaffomycetales</taxon>
        <taxon>Wickerhamomycetaceae</taxon>
        <taxon>Wickerhamomyces</taxon>
    </lineage>
</organism>
<dbReference type="InterPro" id="IPR001623">
    <property type="entry name" value="DnaJ_domain"/>
</dbReference>
<keyword evidence="1" id="KW-0175">Coiled coil</keyword>